<reference evidence="4" key="1">
    <citation type="submission" date="2021-04" db="EMBL/GenBank/DDBJ databases">
        <authorList>
            <person name="Chebbi M.A.C M."/>
        </authorList>
    </citation>
    <scope>NUCLEOTIDE SEQUENCE</scope>
</reference>
<sequence>MATRCVMQRVVFPIFIIIISLTNILGVTGTPYVTYSSVLKLLNVDYKVRLHSHDVKYGSGSGQQSVTATEVETDANSYWFVKGPTKKPFTRGEPIKCGDTVRFEHVNTKKNLHSHLMRSPLSGKQEVSAYGDQKGEGDSGDHWMVVCNSEYWDRREPVTLQHIDTQVFLSVSGRSYGSPIAGQMEVVGEHSVHSGYTQWQAMEGLFINPTSLHGSRHDEL</sequence>
<keyword evidence="1" id="KW-0732">Signal</keyword>
<keyword evidence="5" id="KW-1185">Reference proteome</keyword>
<gene>
    <name evidence="4" type="ORF">HICCMSTLAB_LOCUS10990</name>
</gene>
<comment type="caution">
    <text evidence="4">The sequence shown here is derived from an EMBL/GenBank/DDBJ whole genome shotgun (WGS) entry which is preliminary data.</text>
</comment>
<dbReference type="AlphaFoldDB" id="A0A8J2HMG1"/>
<evidence type="ECO:0000256" key="2">
    <source>
        <dbReference type="ARBA" id="ARBA00022737"/>
    </source>
</evidence>
<proteinExistence type="predicted"/>
<name>A0A8J2HMG1_COTCN</name>
<evidence type="ECO:0000259" key="3">
    <source>
        <dbReference type="PROSITE" id="PS50919"/>
    </source>
</evidence>
<dbReference type="PANTHER" id="PTHR46809:SF2">
    <property type="entry name" value="GH21273P"/>
    <property type="match status" value="1"/>
</dbReference>
<feature type="domain" description="MIR" evidence="3">
    <location>
        <begin position="92"/>
        <end position="148"/>
    </location>
</feature>
<dbReference type="SMART" id="SM00472">
    <property type="entry name" value="MIR"/>
    <property type="match status" value="3"/>
</dbReference>
<dbReference type="Pfam" id="PF02815">
    <property type="entry name" value="MIR"/>
    <property type="match status" value="1"/>
</dbReference>
<dbReference type="Proteomes" id="UP000786811">
    <property type="component" value="Unassembled WGS sequence"/>
</dbReference>
<protein>
    <submittedName>
        <fullName evidence="4">Similar to SDF2L1: Stromal cell-derived factor 2-like protein 1 (Homo sapiens)</fullName>
    </submittedName>
</protein>
<feature type="domain" description="MIR" evidence="3">
    <location>
        <begin position="30"/>
        <end position="84"/>
    </location>
</feature>
<dbReference type="Gene3D" id="2.80.10.50">
    <property type="match status" value="1"/>
</dbReference>
<dbReference type="SUPFAM" id="SSF82109">
    <property type="entry name" value="MIR domain"/>
    <property type="match status" value="1"/>
</dbReference>
<evidence type="ECO:0000313" key="5">
    <source>
        <dbReference type="Proteomes" id="UP000786811"/>
    </source>
</evidence>
<evidence type="ECO:0000313" key="4">
    <source>
        <dbReference type="EMBL" id="CAG5102388.1"/>
    </source>
</evidence>
<keyword evidence="2" id="KW-0677">Repeat</keyword>
<dbReference type="PROSITE" id="PS50919">
    <property type="entry name" value="MIR"/>
    <property type="match status" value="2"/>
</dbReference>
<dbReference type="InterPro" id="IPR016093">
    <property type="entry name" value="MIR_motif"/>
</dbReference>
<dbReference type="OrthoDB" id="5588846at2759"/>
<evidence type="ECO:0000256" key="1">
    <source>
        <dbReference type="ARBA" id="ARBA00022729"/>
    </source>
</evidence>
<dbReference type="PANTHER" id="PTHR46809">
    <property type="entry name" value="STROMAL CELL-DERIVED FACTOR 2-LIKE PROTEIN"/>
    <property type="match status" value="1"/>
</dbReference>
<organism evidence="4 5">
    <name type="scientific">Cotesia congregata</name>
    <name type="common">Parasitoid wasp</name>
    <name type="synonym">Apanteles congregatus</name>
    <dbReference type="NCBI Taxonomy" id="51543"/>
    <lineage>
        <taxon>Eukaryota</taxon>
        <taxon>Metazoa</taxon>
        <taxon>Ecdysozoa</taxon>
        <taxon>Arthropoda</taxon>
        <taxon>Hexapoda</taxon>
        <taxon>Insecta</taxon>
        <taxon>Pterygota</taxon>
        <taxon>Neoptera</taxon>
        <taxon>Endopterygota</taxon>
        <taxon>Hymenoptera</taxon>
        <taxon>Apocrita</taxon>
        <taxon>Ichneumonoidea</taxon>
        <taxon>Braconidae</taxon>
        <taxon>Microgastrinae</taxon>
        <taxon>Cotesia</taxon>
    </lineage>
</organism>
<dbReference type="EMBL" id="CAJNRD030001123">
    <property type="protein sequence ID" value="CAG5102388.1"/>
    <property type="molecule type" value="Genomic_DNA"/>
</dbReference>
<accession>A0A8J2HMG1</accession>
<dbReference type="InterPro" id="IPR036300">
    <property type="entry name" value="MIR_dom_sf"/>
</dbReference>